<gene>
    <name evidence="1" type="ORF">H7313_12005</name>
</gene>
<name>A0A842JJQ5_9ACTN</name>
<sequence>MAGAFDFKKEYRDLYLPKAKPALVDIPAMSFVAVVGEGNPNEENGAYAEALALQYAVSYTIKMAKMGPWQPEGYFDYVVPPLEGLWWTAAGGFDGRNILEKDKLNWVSLIRLPEFVTPDVFAWALEQVAAKKPELDAGRARFLTFAEGPCAQILHKGPYDDEPATVAELEAFIAANVLADDIADPKNAAALLDALDADGGVPPVRLHHEIYLGDPRRTKPENLRTVIRHPVRSA</sequence>
<dbReference type="InterPro" id="IPR011256">
    <property type="entry name" value="Reg_factor_effector_dom_sf"/>
</dbReference>
<dbReference type="Gene3D" id="3.20.80.10">
    <property type="entry name" value="Regulatory factor, effector binding domain"/>
    <property type="match status" value="1"/>
</dbReference>
<dbReference type="InterPro" id="IPR008319">
    <property type="entry name" value="GyrI-like_CCH_Lin2189-like"/>
</dbReference>
<protein>
    <submittedName>
        <fullName evidence="1">GyrI-like domain-containing protein</fullName>
    </submittedName>
</protein>
<dbReference type="PIRSF" id="PIRSF031644">
    <property type="entry name" value="UCP031644"/>
    <property type="match status" value="1"/>
</dbReference>
<evidence type="ECO:0000313" key="1">
    <source>
        <dbReference type="EMBL" id="MBC2890058.1"/>
    </source>
</evidence>
<dbReference type="EMBL" id="JACMSE010000009">
    <property type="protein sequence ID" value="MBC2890058.1"/>
    <property type="molecule type" value="Genomic_DNA"/>
</dbReference>
<keyword evidence="2" id="KW-1185">Reference proteome</keyword>
<proteinExistence type="predicted"/>
<comment type="caution">
    <text evidence="1">The sequence shown here is derived from an EMBL/GenBank/DDBJ whole genome shotgun (WGS) entry which is preliminary data.</text>
</comment>
<organism evidence="1 2">
    <name type="scientific">Gordonibacter massiliensis</name>
    <name type="common">ex Traore et al. 2017</name>
    <dbReference type="NCBI Taxonomy" id="1841863"/>
    <lineage>
        <taxon>Bacteria</taxon>
        <taxon>Bacillati</taxon>
        <taxon>Actinomycetota</taxon>
        <taxon>Coriobacteriia</taxon>
        <taxon>Eggerthellales</taxon>
        <taxon>Eggerthellaceae</taxon>
        <taxon>Gordonibacter</taxon>
    </lineage>
</organism>
<dbReference type="AlphaFoldDB" id="A0A842JJQ5"/>
<accession>A0A842JJQ5</accession>
<dbReference type="Proteomes" id="UP000587396">
    <property type="component" value="Unassembled WGS sequence"/>
</dbReference>
<evidence type="ECO:0000313" key="2">
    <source>
        <dbReference type="Proteomes" id="UP000587396"/>
    </source>
</evidence>
<dbReference type="RefSeq" id="WP_185905809.1">
    <property type="nucleotide sequence ID" value="NZ_JACMSE010000009.1"/>
</dbReference>
<reference evidence="1 2" key="1">
    <citation type="submission" date="2020-08" db="EMBL/GenBank/DDBJ databases">
        <authorList>
            <person name="Liu C."/>
            <person name="Sun Q."/>
        </authorList>
    </citation>
    <scope>NUCLEOTIDE SEQUENCE [LARGE SCALE GENOMIC DNA]</scope>
    <source>
        <strain evidence="1 2">N22</strain>
    </source>
</reference>